<dbReference type="Proteomes" id="UP001153069">
    <property type="component" value="Unassembled WGS sequence"/>
</dbReference>
<dbReference type="Gene3D" id="3.40.30.10">
    <property type="entry name" value="Glutaredoxin"/>
    <property type="match status" value="1"/>
</dbReference>
<evidence type="ECO:0000313" key="6">
    <source>
        <dbReference type="Proteomes" id="UP001153069"/>
    </source>
</evidence>
<dbReference type="PANTHER" id="PTHR11635">
    <property type="entry name" value="CAMP-DEPENDENT PROTEIN KINASE REGULATORY CHAIN"/>
    <property type="match status" value="1"/>
</dbReference>
<proteinExistence type="predicted"/>
<dbReference type="InterPro" id="IPR050503">
    <property type="entry name" value="cAMP-dep_PK_reg_su-like"/>
</dbReference>
<dbReference type="PANTHER" id="PTHR11635:SF152">
    <property type="entry name" value="CAMP-DEPENDENT PROTEIN KINASE TYPE I REGULATORY SUBUNIT-RELATED"/>
    <property type="match status" value="1"/>
</dbReference>
<dbReference type="OrthoDB" id="26525at2759"/>
<evidence type="ECO:0000259" key="2">
    <source>
        <dbReference type="PROSITE" id="PS50042"/>
    </source>
</evidence>
<evidence type="ECO:0000259" key="4">
    <source>
        <dbReference type="PROSITE" id="PS51352"/>
    </source>
</evidence>
<dbReference type="PROSITE" id="PS50222">
    <property type="entry name" value="EF_HAND_2"/>
    <property type="match status" value="1"/>
</dbReference>
<feature type="domain" description="Cyclic nucleotide-binding" evidence="2">
    <location>
        <begin position="280"/>
        <end position="383"/>
    </location>
</feature>
<dbReference type="SUPFAM" id="SSF47473">
    <property type="entry name" value="EF-hand"/>
    <property type="match status" value="1"/>
</dbReference>
<dbReference type="SMART" id="SM00100">
    <property type="entry name" value="cNMP"/>
    <property type="match status" value="1"/>
</dbReference>
<dbReference type="InterPro" id="IPR000595">
    <property type="entry name" value="cNMP-bd_dom"/>
</dbReference>
<dbReference type="AlphaFoldDB" id="A0A9N8EPE8"/>
<dbReference type="CDD" id="cd00038">
    <property type="entry name" value="CAP_ED"/>
    <property type="match status" value="1"/>
</dbReference>
<dbReference type="InterPro" id="IPR018488">
    <property type="entry name" value="cNMP-bd_CS"/>
</dbReference>
<dbReference type="InterPro" id="IPR013766">
    <property type="entry name" value="Thioredoxin_domain"/>
</dbReference>
<dbReference type="CDD" id="cd00051">
    <property type="entry name" value="EFh"/>
    <property type="match status" value="1"/>
</dbReference>
<dbReference type="Gene3D" id="1.10.238.10">
    <property type="entry name" value="EF-hand"/>
    <property type="match status" value="1"/>
</dbReference>
<dbReference type="InterPro" id="IPR018490">
    <property type="entry name" value="cNMP-bd_dom_sf"/>
</dbReference>
<dbReference type="Pfam" id="PF00085">
    <property type="entry name" value="Thioredoxin"/>
    <property type="match status" value="1"/>
</dbReference>
<feature type="domain" description="EF-hand" evidence="3">
    <location>
        <begin position="546"/>
        <end position="581"/>
    </location>
</feature>
<sequence>MTGQSERISTIPSTSMMFCLGIQRLQRVALLVALACQGATAFAPQILKTATASIGHSAAASVSNQYNRWDTRLRVSSTEEISTDTELDLEALRGPDGIYNIEDKTQHKAFLKENSDQLVILKVFAPWCRACKGLEPKYQQIAKDKTYADVPIKFTSMSIQNNKDYIKSIGVLALPTVQFYKNGQLVDNFPCGPSKLPILKRKLADLVGNSVDPDTNRVKPPRSAGTAVDAANQVVKPPGTPSVPVKKEKQQLQLKDGTPSPEHKYLTKEQIEYMRTKVPFFETLEDDDWQSSLEHAKILTFDSGSIIMKEGNLGHTFYVILEGEVEICQRTAFEDPLIAPTDYIGTVINRLGEGDWFGERALITGEARAASIRVTDPMRCVAFCQEDLPASCVLRGLPQGFAPSNSTVENAATQKQTEIVDRVNEKYGLSMKELDAIETSRIVAEATLENQKRGSANTPEVIRGVDTDDDDDVDVETPNNEWNYLEDASLAMLKSKTASIVPLLEKFKLIQLIARCFDYIVDNRAKWGDPAIRRRRALLVSRLPRSQREEFVEAFRLVDASGDGGISMMELRRVMDSIGEEKSDEELWEMIPHGYQSGSVGEDVMTLEDFMGIMAEAEFYHLFRDIFASLDKRESGFVKAKDLDRVLCGVRDLISDDRHSIIDMEDKEMMIDYEQFTKSLIGLSL</sequence>
<accession>A0A9N8EPE8</accession>
<dbReference type="Pfam" id="PF00027">
    <property type="entry name" value="cNMP_binding"/>
    <property type="match status" value="1"/>
</dbReference>
<dbReference type="EMBL" id="CAICTM010001591">
    <property type="protein sequence ID" value="CAB9524837.1"/>
    <property type="molecule type" value="Genomic_DNA"/>
</dbReference>
<dbReference type="CDD" id="cd02947">
    <property type="entry name" value="TRX_family"/>
    <property type="match status" value="1"/>
</dbReference>
<evidence type="ECO:0000313" key="5">
    <source>
        <dbReference type="EMBL" id="CAB9524837.1"/>
    </source>
</evidence>
<dbReference type="InterPro" id="IPR011992">
    <property type="entry name" value="EF-hand-dom_pair"/>
</dbReference>
<feature type="region of interest" description="Disordered" evidence="1">
    <location>
        <begin position="236"/>
        <end position="261"/>
    </location>
</feature>
<evidence type="ECO:0000256" key="1">
    <source>
        <dbReference type="SAM" id="MobiDB-lite"/>
    </source>
</evidence>
<gene>
    <name evidence="5" type="ORF">SEMRO_1593_G284560.1</name>
</gene>
<dbReference type="SUPFAM" id="SSF52833">
    <property type="entry name" value="Thioredoxin-like"/>
    <property type="match status" value="1"/>
</dbReference>
<dbReference type="PROSITE" id="PS50042">
    <property type="entry name" value="CNMP_BINDING_3"/>
    <property type="match status" value="1"/>
</dbReference>
<dbReference type="PROSITE" id="PS00889">
    <property type="entry name" value="CNMP_BINDING_2"/>
    <property type="match status" value="1"/>
</dbReference>
<dbReference type="PROSITE" id="PS51352">
    <property type="entry name" value="THIOREDOXIN_2"/>
    <property type="match status" value="1"/>
</dbReference>
<dbReference type="InterPro" id="IPR002048">
    <property type="entry name" value="EF_hand_dom"/>
</dbReference>
<reference evidence="5" key="1">
    <citation type="submission" date="2020-06" db="EMBL/GenBank/DDBJ databases">
        <authorList>
            <consortium name="Plant Systems Biology data submission"/>
        </authorList>
    </citation>
    <scope>NUCLEOTIDE SEQUENCE</scope>
    <source>
        <strain evidence="5">D6</strain>
    </source>
</reference>
<keyword evidence="6" id="KW-1185">Reference proteome</keyword>
<dbReference type="SMART" id="SM00054">
    <property type="entry name" value="EFh"/>
    <property type="match status" value="1"/>
</dbReference>
<organism evidence="5 6">
    <name type="scientific">Seminavis robusta</name>
    <dbReference type="NCBI Taxonomy" id="568900"/>
    <lineage>
        <taxon>Eukaryota</taxon>
        <taxon>Sar</taxon>
        <taxon>Stramenopiles</taxon>
        <taxon>Ochrophyta</taxon>
        <taxon>Bacillariophyta</taxon>
        <taxon>Bacillariophyceae</taxon>
        <taxon>Bacillariophycidae</taxon>
        <taxon>Naviculales</taxon>
        <taxon>Naviculaceae</taxon>
        <taxon>Seminavis</taxon>
    </lineage>
</organism>
<protein>
    <submittedName>
        <fullName evidence="5">Protein kinase type I-beta regulatory subunit</fullName>
    </submittedName>
</protein>
<dbReference type="GO" id="GO:0005829">
    <property type="term" value="C:cytosol"/>
    <property type="evidence" value="ECO:0007669"/>
    <property type="project" value="TreeGrafter"/>
</dbReference>
<dbReference type="Gene3D" id="2.60.120.10">
    <property type="entry name" value="Jelly Rolls"/>
    <property type="match status" value="1"/>
</dbReference>
<dbReference type="InterPro" id="IPR036249">
    <property type="entry name" value="Thioredoxin-like_sf"/>
</dbReference>
<name>A0A9N8EPE8_9STRA</name>
<comment type="caution">
    <text evidence="5">The sequence shown here is derived from an EMBL/GenBank/DDBJ whole genome shotgun (WGS) entry which is preliminary data.</text>
</comment>
<dbReference type="GO" id="GO:0005952">
    <property type="term" value="C:cAMP-dependent protein kinase complex"/>
    <property type="evidence" value="ECO:0007669"/>
    <property type="project" value="InterPro"/>
</dbReference>
<evidence type="ECO:0000259" key="3">
    <source>
        <dbReference type="PROSITE" id="PS50222"/>
    </source>
</evidence>
<dbReference type="SUPFAM" id="SSF51206">
    <property type="entry name" value="cAMP-binding domain-like"/>
    <property type="match status" value="1"/>
</dbReference>
<feature type="domain" description="Thioredoxin" evidence="4">
    <location>
        <begin position="78"/>
        <end position="208"/>
    </location>
</feature>
<dbReference type="GO" id="GO:0005509">
    <property type="term" value="F:calcium ion binding"/>
    <property type="evidence" value="ECO:0007669"/>
    <property type="project" value="InterPro"/>
</dbReference>
<dbReference type="InterPro" id="IPR014710">
    <property type="entry name" value="RmlC-like_jellyroll"/>
</dbReference>